<dbReference type="Pfam" id="PF18276">
    <property type="entry name" value="TcA_TcB_BD"/>
    <property type="match status" value="1"/>
</dbReference>
<dbReference type="RefSeq" id="WP_012473450.1">
    <property type="nucleotide sequence ID" value="NC_010830.1"/>
</dbReference>
<dbReference type="EMBL" id="CP001102">
    <property type="protein sequence ID" value="ACE06710.1"/>
    <property type="molecule type" value="Genomic_DNA"/>
</dbReference>
<dbReference type="Pfam" id="PF18413">
    <property type="entry name" value="Neuraminidase"/>
    <property type="match status" value="1"/>
</dbReference>
<feature type="domain" description="ABC toxin N-terminal" evidence="5">
    <location>
        <begin position="1648"/>
        <end position="1773"/>
    </location>
</feature>
<dbReference type="SUPFAM" id="SSF49464">
    <property type="entry name" value="Carboxypeptidase regulatory domain-like"/>
    <property type="match status" value="1"/>
</dbReference>
<reference evidence="6 7" key="1">
    <citation type="journal article" date="2010" name="J. Bacteriol.">
        <title>The genome of the amoeba symbiont 'Candidatus Amoebophilus asiaticus' reveals common mechanisms for host cell interaction among amoeba-associated bacteria.</title>
        <authorList>
            <person name="Schmitz-Esser S."/>
            <person name="Tischler P."/>
            <person name="Arnold R."/>
            <person name="Montanaro J."/>
            <person name="Wagner M."/>
            <person name="Rattei T."/>
            <person name="Horn M."/>
        </authorList>
    </citation>
    <scope>NUCLEOTIDE SEQUENCE [LARGE SCALE GENOMIC DNA]</scope>
    <source>
        <strain evidence="6 7">5a2</strain>
    </source>
</reference>
<evidence type="ECO:0000313" key="7">
    <source>
        <dbReference type="Proteomes" id="UP000001227"/>
    </source>
</evidence>
<feature type="domain" description="Neuraminidase-like" evidence="4">
    <location>
        <begin position="1804"/>
        <end position="1961"/>
    </location>
</feature>
<feature type="region of interest" description="Disordered" evidence="2">
    <location>
        <begin position="2382"/>
        <end position="2401"/>
    </location>
</feature>
<feature type="compositionally biased region" description="Low complexity" evidence="2">
    <location>
        <begin position="2382"/>
        <end position="2396"/>
    </location>
</feature>
<feature type="domain" description="Tc toxin complex TcA C-terminal TcB-binding" evidence="3">
    <location>
        <begin position="2808"/>
        <end position="3092"/>
    </location>
</feature>
<feature type="coiled-coil region" evidence="1">
    <location>
        <begin position="1187"/>
        <end position="1221"/>
    </location>
</feature>
<name>B3EU08_AMOA5</name>
<sequence length="3239" mass="369913">MATTTNNQKINLVVGKVTDGNSLPLPNIKVEIYDIDMRDWQLLADTYTNRDGAYELSWTYDQLSGKEKKTADIAVRILTPVNNIELYKSSVDEVRFNAAEREEINITLAQPIPVEVIEYDFLLKEVTSLADKIDITELQESKDQRDITFLSKELEVPAEKIVYLVVAHKMGEISEIEPAFFYALLRKNTLLKNPSSPFFGTRFSIGIQDDPQILLYDAALAKPEAIQEDLKAAIAEMIVGPKLTNESAGYIKQLQKYRDQAEEYYKNQHPQKAIEVISRFVTEGKLQEIATLFKENQNDFNTFFDKITDSSFFNVDSKATDAKTHIALGQLFGFGNEIIPQIIKKYKIKNPTDIRKLAKLNTADWIKEIAKIKGDTADKDLINTYALSIVQRFEKVFPTIAFAAQLEREKNPILNNQDKMVAFFNKYEDFDLTKDTLDLYLKAKEIDKKDANLIVDELKRVQRVFKLVPNYSKTLALLQENIHSSQHIAALGKTRFIEEFAPKVGIDEREATEIYHKAEAKHTAAMILAGQLQDIAGVADIASFNKDAISRKLASVSDDFPNLKTLFKLTDTCACEHCRSVYSPAAYLVELLQSLDKRAVVDLNAPQVSTNAKDVLFNRRPDLGEIDLSCANANTPVKYIDLVCELLEEAITPDPGIDYTGLLSDGADPLKGKISTELLKTLTNNALTNANIPVTDKAVIYETETNNDPADVLPHYVRDSKAVCKIVNNGANTYKIYRLRQTLSSAEELDAAPEYVNKEAYKKLSESKFAFTLPFDLYHTEAKAYFDRFGVNRAEIMKAFQTAGTTVPSTPPLTPLTRLIIPPDGSIAAEKLGLTDAERTLIVSPKPTLADQQEYWNVPGPDNVVDYMKQVDHFLDKTGITYKELELLLKLKFIDQTGTLFIKHKNLSCDTAKKEIPNLDLEALDRIHRFLRLQKKTGWKYEVLDEMISQPALGKNKLDNDCLIMLSRLKEISERTTINLEELIGFYGEIPYIILDEESPKPLYHQIFLNKAKNGFIEEKLLVENILSNEAGIKNPASKPPGWAPIKIQELQTSISTCLQIKEKELFNKDLLLLPSDANLTFSNLSFLFAASRLMSKLKLKTEDFVILTNLSEIKTPGKSISDSPQYTLDFIQLVGDIKKSPLKPADLEFMFHHKAQNISARVISDENVIEILKKLQKEYQSNFTDNQSLFDDKLSAEEQKETLQKELTKLIGVKEDVDREEDIITEEDVKTLIGFIDKNWSSNATKVEDATKVEEFIEKKVKEFFKEVNDIVDKKLGKLLDISLIKPIKDKIEEKGKIKEIEDAAIPYVKTLHSVKTARETLNKARTPAEIAVAQAALTAAEDELNITLTKYNIASKNLLQALLDSLALFQRLIGKRDILEQIITNSFKADIELVKIALKYAQLKKFAPDDGLLGDILMDDSLIGIDTTHVVPVLPAITSSEFDKQFAAIRFLHKFLPFVQAFGLNNSDLKWHLQYNNDANWLKLDSIPYDTDTGQTPADFQQYINFIKLLDLKKQLSPVPNPSDAEHLISFYTLADMLRKTASTVTRSQFLTVFSLLIGYEKADIDAIDAHLFGGGDIISHYQEADNWHRVIACAEYLRKLNSDVAQIKQYIQPTLSTDEVGILRAALKARYDEDTWLGTLKEIMDAIRLQKRDALVAYLLARNPDAPNKPKFKDVNDLYDHFLIDVEMEACMPSSRIVQAHNSIQLFVQRCLMGLESKAIVNVDKDPNWNQWKWMKNYRVWEANRKVFLYPENWYDVTLTEGKSYLLTEFINELQQNELTENTANEAFIKYLEKLDNIAFLEVMASWYQTDTKVMHVFARTKGGDPAIYYYRRFEQERYWTPWEKVELDITGDHLLAFMRNNRLHLAWPIFSEGPDPGQGAKLPDQQRTDEQSIDKPRKKLKIQLAISEYSNKKWQPKKVSKEGILTPSIATANEEDLNLKRDKYHLLYLQQFDQILIFSNLEKIEDYYQRNGVFNLTGCKGYPELLVQEKLGHFPDFYPDFKGMELKAQRYNEIPFRATDDLVVKNVISIFQNLERSYEILEKTPNKFRITYPHQLTNIDLLVLALRTLLSSLFRKTRSSIEAPLFRIDQFKMPLGTLLPYFKEDSNHAYVIIPGFYKKLQKDQQGYSLTDAVKGTASDIFPLINDINNWVMKFVANLPSDANEAIQKLMTDAEFWEILKKMSKYESFDILFNFLIGNTKDGDTKFDEFLNKLKNEEGLIYGEQFKNLYHPLVCYLRTILNKEGISGLMKRDTQLFKTVFDFEKHYDPNKQLIPKTFLKNKNGSRSLSYPIEDLDFTIEGSYSVYNWDLFFRIPLHIATSLTKNQRFEEALAWFHYIFNPTGALSGNGVQKYWVTKPFYLNQDTDYINQQIDTLLRLSSTTESDTSESSTTEPDPQEIRDLESAIEKWRNKPFSPDVIAWSRPVAYQKAVLMKYIDNLTEWGDHLFRQDTMESIAQATQMYILADKLLGPKPRIIPTAVEQPYETYNQIERKLDTFGNVFIELENILPDLSVLPEKGTELPATPSSLPIPYFCVPQNDKLLEYWDRIEDRLFKIRHCQNIDGVERSLALFAPPIDPGVLVRATAAGLDITSVLTGLNVPTPYYRFNVFSQKATELAQEVRGLGNSLLQALEKKDAEALSLLRNELELKVLNAVRDIKVLQINEAKEQIEVLKRTKIVTEERHKYYAQIQKIIAGEQLSLNLLESAHDKHQAAQQINIAASLLGYLPNVTIGVSGFGGSPHVNTQWGTQNIISALQAMAGSEGNMANMFSYQAGRASTLAGYGRRFDDWKLQECLAQKEIDSIDKQIVAAEIRKEIAETDLRNHELQIDNAKKTDEFMHSKFTNKELYDWMIGQISAVYFKSYQLAYDVAKKAERSYRFELGNDDTFISYGYWDSLKKGLQSADHLIHDIKRMEISYLDKNKREYEITKHISLAQLDPLALIRLRATGVCDFEIPEVLYDMDHPGQYFRRIKLVSISLPCIAGPYTSVSAKLSLVNNRYRKNTNAGTGYAEDPGNDERFIYNIGAIQSIATSNAQNDSGIFELNFRDERYLPFEGTGAISGWRLELPKEIRQFDYNTIADLIVHVKYTAREGGSSLKTLAESNLKSKLADIKQQLEQTGLHIALNIKHDMPNEWHMLKNKGDVRLTIDKSRLPYFVQSLNAKIENVMFIAKVKENPATYSIKIDTNNIELSRIDEWKLCKGNKDGIQLDTYSFVLSVSQGELAKLEELMMVIKYVF</sequence>
<proteinExistence type="predicted"/>
<evidence type="ECO:0000259" key="5">
    <source>
        <dbReference type="Pfam" id="PF20220"/>
    </source>
</evidence>
<protein>
    <submittedName>
        <fullName evidence="6">Uncharacterized protein</fullName>
    </submittedName>
</protein>
<dbReference type="HOGENOM" id="CLU_000189_1_0_10"/>
<dbReference type="Pfam" id="PF20220">
    <property type="entry name" value="ABC_toxin_N"/>
    <property type="match status" value="1"/>
</dbReference>
<dbReference type="STRING" id="452471.Aasi_1417"/>
<evidence type="ECO:0000256" key="2">
    <source>
        <dbReference type="SAM" id="MobiDB-lite"/>
    </source>
</evidence>
<feature type="coiled-coil region" evidence="1">
    <location>
        <begin position="2810"/>
        <end position="2837"/>
    </location>
</feature>
<keyword evidence="1" id="KW-0175">Coiled coil</keyword>
<accession>B3EU08</accession>
<evidence type="ECO:0000256" key="1">
    <source>
        <dbReference type="SAM" id="Coils"/>
    </source>
</evidence>
<gene>
    <name evidence="6" type="ordered locus">Aasi_1417</name>
</gene>
<dbReference type="InterPro" id="IPR040840">
    <property type="entry name" value="TcA_TcB_BD"/>
</dbReference>
<dbReference type="OrthoDB" id="9781691at2"/>
<evidence type="ECO:0000313" key="6">
    <source>
        <dbReference type="EMBL" id="ACE06710.1"/>
    </source>
</evidence>
<dbReference type="Proteomes" id="UP000001227">
    <property type="component" value="Chromosome"/>
</dbReference>
<dbReference type="InterPro" id="IPR041079">
    <property type="entry name" value="Neuraminidase-like"/>
</dbReference>
<evidence type="ECO:0000259" key="3">
    <source>
        <dbReference type="Pfam" id="PF18276"/>
    </source>
</evidence>
<dbReference type="eggNOG" id="COG2351">
    <property type="taxonomic scope" value="Bacteria"/>
</dbReference>
<keyword evidence="7" id="KW-1185">Reference proteome</keyword>
<organism evidence="6 7">
    <name type="scientific">Amoebophilus asiaticus (strain 5a2)</name>
    <dbReference type="NCBI Taxonomy" id="452471"/>
    <lineage>
        <taxon>Bacteria</taxon>
        <taxon>Pseudomonadati</taxon>
        <taxon>Bacteroidota</taxon>
        <taxon>Cytophagia</taxon>
        <taxon>Cytophagales</taxon>
        <taxon>Amoebophilaceae</taxon>
        <taxon>Candidatus Amoebophilus</taxon>
    </lineage>
</organism>
<dbReference type="KEGG" id="aas:Aasi_1417"/>
<evidence type="ECO:0000259" key="4">
    <source>
        <dbReference type="Pfam" id="PF18413"/>
    </source>
</evidence>
<dbReference type="InterPro" id="IPR008969">
    <property type="entry name" value="CarboxyPept-like_regulatory"/>
</dbReference>
<dbReference type="InterPro" id="IPR046839">
    <property type="entry name" value="ABC_toxin_N"/>
</dbReference>